<sequence>MSRSLLPLPLLLLVVALLGLAAVASGCVGGGGGNTGPAAMHAAQSSLNNQYGVGGGLRPPAAGGRVWESRDGSTKENRLQGLVSLLQDGALDYFASLSEDVQGNLQQTVAALEARFGTAKNAMQAHAELASIRQQPGEATRDFADRVRQTGREAYPGAAAGDPAVEATVVSRFVDGLREEQLRVRVLTKDPASLIEAVKAADKFERQQDALRAMRPPSEGEALAVQDWDAPGTARLDALERIIGELQRALQALETAGRRDAYRTGHGTGARNPQRGPPNPNRRGFDKWRHRPAPVASRMGPVESDASGASRCGGGQPSSDCVEVTVTSNGSESESVSREGGSPSIGIAGQSDRQTAQASGEVISAGDVAGEEARTTSRPGVDGDAGDASPVEWSGTQKAQEESPPRNHARQLLSHQTPCNTSKPEEWSRALDSGDQ</sequence>
<dbReference type="PANTHER" id="PTHR19963">
    <property type="entry name" value="CCHC-TYPE DOMAIN-CONTAINING PROTEIN"/>
    <property type="match status" value="1"/>
</dbReference>
<comment type="caution">
    <text evidence="3">The sequence shown here is derived from an EMBL/GenBank/DDBJ whole genome shotgun (WGS) entry which is preliminary data.</text>
</comment>
<gene>
    <name evidence="3" type="ORF">FJT64_003544</name>
</gene>
<dbReference type="AlphaFoldDB" id="A0A6A4WBA2"/>
<feature type="region of interest" description="Disordered" evidence="1">
    <location>
        <begin position="257"/>
        <end position="436"/>
    </location>
</feature>
<evidence type="ECO:0000313" key="4">
    <source>
        <dbReference type="Proteomes" id="UP000440578"/>
    </source>
</evidence>
<evidence type="ECO:0000256" key="1">
    <source>
        <dbReference type="SAM" id="MobiDB-lite"/>
    </source>
</evidence>
<dbReference type="OrthoDB" id="425619at2759"/>
<dbReference type="PANTHER" id="PTHR19963:SF30">
    <property type="entry name" value="ENDONUCLEASE_EXONUCLEASE_PHOSPHATASE DOMAIN-CONTAINING PROTEIN"/>
    <property type="match status" value="1"/>
</dbReference>
<evidence type="ECO:0000313" key="3">
    <source>
        <dbReference type="EMBL" id="KAF0299191.1"/>
    </source>
</evidence>
<feature type="signal peptide" evidence="2">
    <location>
        <begin position="1"/>
        <end position="26"/>
    </location>
</feature>
<protein>
    <submittedName>
        <fullName evidence="3">Uncharacterized protein</fullName>
    </submittedName>
</protein>
<reference evidence="3 4" key="1">
    <citation type="submission" date="2019-07" db="EMBL/GenBank/DDBJ databases">
        <title>Draft genome assembly of a fouling barnacle, Amphibalanus amphitrite (Darwin, 1854): The first reference genome for Thecostraca.</title>
        <authorList>
            <person name="Kim W."/>
        </authorList>
    </citation>
    <scope>NUCLEOTIDE SEQUENCE [LARGE SCALE GENOMIC DNA]</scope>
    <source>
        <strain evidence="3">SNU_AA5</strain>
        <tissue evidence="3">Soma without cirri and trophi</tissue>
    </source>
</reference>
<feature type="chain" id="PRO_5025663341" evidence="2">
    <location>
        <begin position="27"/>
        <end position="436"/>
    </location>
</feature>
<dbReference type="Proteomes" id="UP000440578">
    <property type="component" value="Unassembled WGS sequence"/>
</dbReference>
<keyword evidence="2" id="KW-0732">Signal</keyword>
<name>A0A6A4WBA2_AMPAM</name>
<keyword evidence="4" id="KW-1185">Reference proteome</keyword>
<evidence type="ECO:0000256" key="2">
    <source>
        <dbReference type="SAM" id="SignalP"/>
    </source>
</evidence>
<feature type="compositionally biased region" description="Polar residues" evidence="1">
    <location>
        <begin position="413"/>
        <end position="422"/>
    </location>
</feature>
<proteinExistence type="predicted"/>
<feature type="compositionally biased region" description="Low complexity" evidence="1">
    <location>
        <begin position="322"/>
        <end position="344"/>
    </location>
</feature>
<organism evidence="3 4">
    <name type="scientific">Amphibalanus amphitrite</name>
    <name type="common">Striped barnacle</name>
    <name type="synonym">Balanus amphitrite</name>
    <dbReference type="NCBI Taxonomy" id="1232801"/>
    <lineage>
        <taxon>Eukaryota</taxon>
        <taxon>Metazoa</taxon>
        <taxon>Ecdysozoa</taxon>
        <taxon>Arthropoda</taxon>
        <taxon>Crustacea</taxon>
        <taxon>Multicrustacea</taxon>
        <taxon>Cirripedia</taxon>
        <taxon>Thoracica</taxon>
        <taxon>Thoracicalcarea</taxon>
        <taxon>Balanomorpha</taxon>
        <taxon>Balanoidea</taxon>
        <taxon>Balanidae</taxon>
        <taxon>Amphibalaninae</taxon>
        <taxon>Amphibalanus</taxon>
    </lineage>
</organism>
<dbReference type="PROSITE" id="PS51257">
    <property type="entry name" value="PROKAR_LIPOPROTEIN"/>
    <property type="match status" value="1"/>
</dbReference>
<accession>A0A6A4WBA2</accession>
<dbReference type="EMBL" id="VIIS01001388">
    <property type="protein sequence ID" value="KAF0299191.1"/>
    <property type="molecule type" value="Genomic_DNA"/>
</dbReference>